<proteinExistence type="predicted"/>
<feature type="compositionally biased region" description="Basic and acidic residues" evidence="1">
    <location>
        <begin position="23"/>
        <end position="35"/>
    </location>
</feature>
<sequence>MKQSTKASAERQTNKASQSAKKTVADKNAKADLAKENSSFQKKASVTGWIQDASLETSLASFGYEPKPGEREVEFSVAMRRRQEEGRDYAELRGRALIHASGNVLALAEASYVAEMGTDESEAVLVQGMYPSLRDALQSLLQMAGHTPPLPESLENAA</sequence>
<gene>
    <name evidence="2" type="ORF">DI628_08505</name>
</gene>
<reference evidence="2 3" key="1">
    <citation type="journal article" date="2017" name="Nat. Commun.">
        <title>In situ click chemistry generation of cyclooxygenase-2 inhibitors.</title>
        <authorList>
            <person name="Bhardwaj A."/>
            <person name="Kaur J."/>
            <person name="Wuest M."/>
            <person name="Wuest F."/>
        </authorList>
    </citation>
    <scope>NUCLEOTIDE SEQUENCE [LARGE SCALE GENOMIC DNA]</scope>
    <source>
        <strain evidence="2">S2_018_000_R2_106</strain>
    </source>
</reference>
<evidence type="ECO:0000256" key="1">
    <source>
        <dbReference type="SAM" id="MobiDB-lite"/>
    </source>
</evidence>
<protein>
    <submittedName>
        <fullName evidence="2">Uncharacterized protein</fullName>
    </submittedName>
</protein>
<dbReference type="AlphaFoldDB" id="A0A6N4RD22"/>
<evidence type="ECO:0000313" key="2">
    <source>
        <dbReference type="EMBL" id="TKW60916.1"/>
    </source>
</evidence>
<dbReference type="Proteomes" id="UP000320948">
    <property type="component" value="Unassembled WGS sequence"/>
</dbReference>
<feature type="region of interest" description="Disordered" evidence="1">
    <location>
        <begin position="1"/>
        <end position="42"/>
    </location>
</feature>
<accession>A0A6N4RD22</accession>
<evidence type="ECO:0000313" key="3">
    <source>
        <dbReference type="Proteomes" id="UP000320948"/>
    </source>
</evidence>
<dbReference type="EMBL" id="VAFM01000002">
    <property type="protein sequence ID" value="TKW60916.1"/>
    <property type="molecule type" value="Genomic_DNA"/>
</dbReference>
<name>A0A6N4RD22_BLAVI</name>
<organism evidence="2 3">
    <name type="scientific">Blastochloris viridis</name>
    <name type="common">Rhodopseudomonas viridis</name>
    <dbReference type="NCBI Taxonomy" id="1079"/>
    <lineage>
        <taxon>Bacteria</taxon>
        <taxon>Pseudomonadati</taxon>
        <taxon>Pseudomonadota</taxon>
        <taxon>Alphaproteobacteria</taxon>
        <taxon>Hyphomicrobiales</taxon>
        <taxon>Blastochloridaceae</taxon>
        <taxon>Blastochloris</taxon>
    </lineage>
</organism>
<comment type="caution">
    <text evidence="2">The sequence shown here is derived from an EMBL/GenBank/DDBJ whole genome shotgun (WGS) entry which is preliminary data.</text>
</comment>